<proteinExistence type="predicted"/>
<name>A0AAV3RRK2_LITER</name>
<comment type="caution">
    <text evidence="1">The sequence shown here is derived from an EMBL/GenBank/DDBJ whole genome shotgun (WGS) entry which is preliminary data.</text>
</comment>
<protein>
    <submittedName>
        <fullName evidence="1">Uncharacterized protein</fullName>
    </submittedName>
</protein>
<evidence type="ECO:0000313" key="2">
    <source>
        <dbReference type="Proteomes" id="UP001454036"/>
    </source>
</evidence>
<organism evidence="1 2">
    <name type="scientific">Lithospermum erythrorhizon</name>
    <name type="common">Purple gromwell</name>
    <name type="synonym">Lithospermum officinale var. erythrorhizon</name>
    <dbReference type="NCBI Taxonomy" id="34254"/>
    <lineage>
        <taxon>Eukaryota</taxon>
        <taxon>Viridiplantae</taxon>
        <taxon>Streptophyta</taxon>
        <taxon>Embryophyta</taxon>
        <taxon>Tracheophyta</taxon>
        <taxon>Spermatophyta</taxon>
        <taxon>Magnoliopsida</taxon>
        <taxon>eudicotyledons</taxon>
        <taxon>Gunneridae</taxon>
        <taxon>Pentapetalae</taxon>
        <taxon>asterids</taxon>
        <taxon>lamiids</taxon>
        <taxon>Boraginales</taxon>
        <taxon>Boraginaceae</taxon>
        <taxon>Boraginoideae</taxon>
        <taxon>Lithospermeae</taxon>
        <taxon>Lithospermum</taxon>
    </lineage>
</organism>
<accession>A0AAV3RRK2</accession>
<dbReference type="AlphaFoldDB" id="A0AAV3RRK2"/>
<evidence type="ECO:0000313" key="1">
    <source>
        <dbReference type="EMBL" id="GAA0184318.1"/>
    </source>
</evidence>
<dbReference type="Proteomes" id="UP001454036">
    <property type="component" value="Unassembled WGS sequence"/>
</dbReference>
<dbReference type="EMBL" id="BAABME010011808">
    <property type="protein sequence ID" value="GAA0184318.1"/>
    <property type="molecule type" value="Genomic_DNA"/>
</dbReference>
<reference evidence="1 2" key="1">
    <citation type="submission" date="2024-01" db="EMBL/GenBank/DDBJ databases">
        <title>The complete chloroplast genome sequence of Lithospermum erythrorhizon: insights into the phylogenetic relationship among Boraginaceae species and the maternal lineages of purple gromwells.</title>
        <authorList>
            <person name="Okada T."/>
            <person name="Watanabe K."/>
        </authorList>
    </citation>
    <scope>NUCLEOTIDE SEQUENCE [LARGE SCALE GENOMIC DNA]</scope>
</reference>
<gene>
    <name evidence="1" type="ORF">LIER_31606</name>
</gene>
<keyword evidence="2" id="KW-1185">Reference proteome</keyword>
<sequence>MCQRLFASQELLFSKTVEFSPRSPPLTQSNDGAETSKAFQREAYESLHYLLAESGIEKMMSLPRSHITCEFSRLWVQAATAAQALTEYGATKEDEVDRLEAILVREDSRVCHLWESVKELEAQLSSAYQELSRSAVHAQQVVEAREEKAVALLASQMTEAEVERLTKLVVDLQSQRLSAGPPFRWSNAGAILTDFVLNLQEQVLSLPSFLEAYN</sequence>